<reference evidence="1 2" key="1">
    <citation type="submission" date="2015-10" db="EMBL/GenBank/DDBJ databases">
        <title>Genome sequencing of Penicillium freii.</title>
        <authorList>
            <person name="Nguyen H.D."/>
            <person name="Visagie C.M."/>
            <person name="Seifert K.A."/>
        </authorList>
    </citation>
    <scope>NUCLEOTIDE SEQUENCE [LARGE SCALE GENOMIC DNA]</scope>
    <source>
        <strain evidence="1 2">DAOM 242723</strain>
    </source>
</reference>
<comment type="caution">
    <text evidence="1">The sequence shown here is derived from an EMBL/GenBank/DDBJ whole genome shotgun (WGS) entry which is preliminary data.</text>
</comment>
<dbReference type="EMBL" id="LLXE01000013">
    <property type="protein sequence ID" value="KUM66184.1"/>
    <property type="molecule type" value="Genomic_DNA"/>
</dbReference>
<keyword evidence="2" id="KW-1185">Reference proteome</keyword>
<sequence>MELLVKPNWDLPIQVSGQFSFQLTLNLIISHLPSPPSQTIMPSKFNLRQKVFDLIFTAKRNELKQLSAMIQDLLEERLTRDELREKYCGSQRKTQKLPTLAVGNLDIRKAEEIFHLKATSI</sequence>
<dbReference type="Proteomes" id="UP000055045">
    <property type="component" value="Unassembled WGS sequence"/>
</dbReference>
<protein>
    <submittedName>
        <fullName evidence="1">Uncharacterized protein</fullName>
    </submittedName>
</protein>
<proteinExistence type="predicted"/>
<evidence type="ECO:0000313" key="2">
    <source>
        <dbReference type="Proteomes" id="UP000055045"/>
    </source>
</evidence>
<dbReference type="AlphaFoldDB" id="A0A101MSZ1"/>
<evidence type="ECO:0000313" key="1">
    <source>
        <dbReference type="EMBL" id="KUM66184.1"/>
    </source>
</evidence>
<gene>
    <name evidence="1" type="ORF">ACN42_g919</name>
</gene>
<accession>A0A101MSZ1</accession>
<organism evidence="1 2">
    <name type="scientific">Penicillium freii</name>
    <dbReference type="NCBI Taxonomy" id="48697"/>
    <lineage>
        <taxon>Eukaryota</taxon>
        <taxon>Fungi</taxon>
        <taxon>Dikarya</taxon>
        <taxon>Ascomycota</taxon>
        <taxon>Pezizomycotina</taxon>
        <taxon>Eurotiomycetes</taxon>
        <taxon>Eurotiomycetidae</taxon>
        <taxon>Eurotiales</taxon>
        <taxon>Aspergillaceae</taxon>
        <taxon>Penicillium</taxon>
    </lineage>
</organism>
<name>A0A101MSZ1_PENFR</name>